<feature type="transmembrane region" description="Helical" evidence="1">
    <location>
        <begin position="396"/>
        <end position="416"/>
    </location>
</feature>
<evidence type="ECO:0000313" key="3">
    <source>
        <dbReference type="Proteomes" id="UP000002027"/>
    </source>
</evidence>
<feature type="transmembrane region" description="Helical" evidence="1">
    <location>
        <begin position="513"/>
        <end position="531"/>
    </location>
</feature>
<dbReference type="PANTHER" id="PTHR38454">
    <property type="entry name" value="INTEGRAL MEMBRANE PROTEIN-RELATED"/>
    <property type="match status" value="1"/>
</dbReference>
<feature type="transmembrane region" description="Helical" evidence="1">
    <location>
        <begin position="166"/>
        <end position="183"/>
    </location>
</feature>
<keyword evidence="1" id="KW-0812">Transmembrane</keyword>
<dbReference type="PANTHER" id="PTHR38454:SF1">
    <property type="entry name" value="INTEGRAL MEMBRANE PROTEIN"/>
    <property type="match status" value="1"/>
</dbReference>
<dbReference type="Proteomes" id="UP000002027">
    <property type="component" value="Chromosome 1"/>
</dbReference>
<feature type="transmembrane region" description="Helical" evidence="1">
    <location>
        <begin position="138"/>
        <end position="159"/>
    </location>
</feature>
<feature type="transmembrane region" description="Helical" evidence="1">
    <location>
        <begin position="538"/>
        <end position="559"/>
    </location>
</feature>
<dbReference type="eggNOG" id="COG4485">
    <property type="taxonomic scope" value="Bacteria"/>
</dbReference>
<feature type="transmembrane region" description="Helical" evidence="1">
    <location>
        <begin position="44"/>
        <end position="63"/>
    </location>
</feature>
<feature type="transmembrane region" description="Helical" evidence="1">
    <location>
        <begin position="236"/>
        <end position="253"/>
    </location>
</feature>
<keyword evidence="3" id="KW-1185">Reference proteome</keyword>
<feature type="transmembrane region" description="Helical" evidence="1">
    <location>
        <begin position="214"/>
        <end position="230"/>
    </location>
</feature>
<dbReference type="Pfam" id="PF09586">
    <property type="entry name" value="YfhO"/>
    <property type="match status" value="1"/>
</dbReference>
<dbReference type="OrthoDB" id="134970at2"/>
<dbReference type="InterPro" id="IPR018580">
    <property type="entry name" value="Uncharacterised_YfhO"/>
</dbReference>
<feature type="transmembrane region" description="Helical" evidence="1">
    <location>
        <begin position="371"/>
        <end position="389"/>
    </location>
</feature>
<gene>
    <name evidence="2" type="ordered locus">Sthe_0323</name>
</gene>
<reference evidence="3" key="1">
    <citation type="submission" date="2009-11" db="EMBL/GenBank/DDBJ databases">
        <title>The complete chromosome 1 of Sphaerobacter thermophilus DSM 20745.</title>
        <authorList>
            <person name="Lucas S."/>
            <person name="Copeland A."/>
            <person name="Lapidus A."/>
            <person name="Glavina del Rio T."/>
            <person name="Dalin E."/>
            <person name="Tice H."/>
            <person name="Bruce D."/>
            <person name="Goodwin L."/>
            <person name="Pitluck S."/>
            <person name="Kyrpides N."/>
            <person name="Mavromatis K."/>
            <person name="Ivanova N."/>
            <person name="Mikhailova N."/>
            <person name="LaButti K.M."/>
            <person name="Clum A."/>
            <person name="Sun H.I."/>
            <person name="Brettin T."/>
            <person name="Detter J.C."/>
            <person name="Han C."/>
            <person name="Larimer F."/>
            <person name="Land M."/>
            <person name="Hauser L."/>
            <person name="Markowitz V."/>
            <person name="Cheng J.F."/>
            <person name="Hugenholtz P."/>
            <person name="Woyke T."/>
            <person name="Wu D."/>
            <person name="Steenblock K."/>
            <person name="Schneider S."/>
            <person name="Pukall R."/>
            <person name="Goeker M."/>
            <person name="Klenk H.P."/>
            <person name="Eisen J.A."/>
        </authorList>
    </citation>
    <scope>NUCLEOTIDE SEQUENCE [LARGE SCALE GENOMIC DNA]</scope>
    <source>
        <strain evidence="3">ATCC 49802 / DSM 20745 / S 6022</strain>
    </source>
</reference>
<accession>D1C701</accession>
<feature type="transmembrane region" description="Helical" evidence="1">
    <location>
        <begin position="436"/>
        <end position="457"/>
    </location>
</feature>
<dbReference type="KEGG" id="sti:Sthe_0323"/>
<organism evidence="2 3">
    <name type="scientific">Sphaerobacter thermophilus (strain ATCC 49802 / DSM 20745 / KCCM 41009 / NCIMB 13125 / S 6022)</name>
    <dbReference type="NCBI Taxonomy" id="479434"/>
    <lineage>
        <taxon>Bacteria</taxon>
        <taxon>Pseudomonadati</taxon>
        <taxon>Thermomicrobiota</taxon>
        <taxon>Thermomicrobia</taxon>
        <taxon>Sphaerobacterales</taxon>
        <taxon>Sphaerobacterineae</taxon>
        <taxon>Sphaerobacteraceae</taxon>
        <taxon>Sphaerobacter</taxon>
    </lineage>
</organism>
<feature type="transmembrane region" description="Helical" evidence="1">
    <location>
        <begin position="469"/>
        <end position="493"/>
    </location>
</feature>
<feature type="transmembrane region" description="Helical" evidence="1">
    <location>
        <begin position="12"/>
        <end position="32"/>
    </location>
</feature>
<keyword evidence="1" id="KW-0472">Membrane</keyword>
<feature type="transmembrane region" description="Helical" evidence="1">
    <location>
        <begin position="801"/>
        <end position="821"/>
    </location>
</feature>
<evidence type="ECO:0000313" key="2">
    <source>
        <dbReference type="EMBL" id="ACZ37762.1"/>
    </source>
</evidence>
<protein>
    <recommendedName>
        <fullName evidence="4">YfhO family protein</fullName>
    </recommendedName>
</protein>
<dbReference type="InParanoid" id="D1C701"/>
<evidence type="ECO:0000256" key="1">
    <source>
        <dbReference type="SAM" id="Phobius"/>
    </source>
</evidence>
<dbReference type="STRING" id="479434.Sthe_0323"/>
<keyword evidence="1" id="KW-1133">Transmembrane helix</keyword>
<reference evidence="2 3" key="2">
    <citation type="journal article" date="2010" name="Stand. Genomic Sci.">
        <title>Complete genome sequence of Desulfohalobium retbaense type strain (HR(100)).</title>
        <authorList>
            <person name="Spring S."/>
            <person name="Nolan M."/>
            <person name="Lapidus A."/>
            <person name="Glavina Del Rio T."/>
            <person name="Copeland A."/>
            <person name="Tice H."/>
            <person name="Cheng J.F."/>
            <person name="Lucas S."/>
            <person name="Land M."/>
            <person name="Chen F."/>
            <person name="Bruce D."/>
            <person name="Goodwin L."/>
            <person name="Pitluck S."/>
            <person name="Ivanova N."/>
            <person name="Mavromatis K."/>
            <person name="Mikhailova N."/>
            <person name="Pati A."/>
            <person name="Chen A."/>
            <person name="Palaniappan K."/>
            <person name="Hauser L."/>
            <person name="Chang Y.J."/>
            <person name="Jeffries C.D."/>
            <person name="Munk C."/>
            <person name="Kiss H."/>
            <person name="Chain P."/>
            <person name="Han C."/>
            <person name="Brettin T."/>
            <person name="Detter J.C."/>
            <person name="Schuler E."/>
            <person name="Goker M."/>
            <person name="Rohde M."/>
            <person name="Bristow J."/>
            <person name="Eisen J.A."/>
            <person name="Markowitz V."/>
            <person name="Hugenholtz P."/>
            <person name="Kyrpides N.C."/>
            <person name="Klenk H.P."/>
        </authorList>
    </citation>
    <scope>NUCLEOTIDE SEQUENCE [LARGE SCALE GENOMIC DNA]</scope>
    <source>
        <strain evidence="3">ATCC 49802 / DSM 20745 / S 6022</strain>
    </source>
</reference>
<evidence type="ECO:0008006" key="4">
    <source>
        <dbReference type="Google" id="ProtNLM"/>
    </source>
</evidence>
<dbReference type="HOGENOM" id="CLU_008305_0_0_0"/>
<name>D1C701_SPHTD</name>
<dbReference type="EMBL" id="CP001823">
    <property type="protein sequence ID" value="ACZ37762.1"/>
    <property type="molecule type" value="Genomic_DNA"/>
</dbReference>
<dbReference type="AlphaFoldDB" id="D1C701"/>
<sequence>MPMVDLAPRTAGLIPLWLVPAGALLWLGLVWLARGPLRSRWPGLLGDVVALGALGLAHLLFFWRPLLTPTQVPRGGGDLVSFVFPLHAFSAAQIREGIIPLWNPHLHGGMPHLANFQAAVLYPLNLLTYLLARPFSYGALELLAIAHFGIASIGAYLLARTLGMRPLAAVVPGIVFPYSGFLVAHLGHYGMLAAASWVPLLLLALRLMVVRASWGWAAAAAVVTFLITSAGHQQTLVYALTVGGAWWLFWVAHRHRLLPGMLRPITGGAEGTATVQPDTGVIPGELRRWPWWSLVGDALRAGLAVGSGVALAAPMVLPSLEMARLSVRTGLSYEQASEFSIQPVALLHLLVPKAFGSNPTDYWGPFSNGEIWAYAGIATLVLAGIALVARPEPVRLLLGGLGLAALLFALGPYTPLHGWFYRFVPLYDLIRAPARAVLYLDLALALLAGFGVSELAAHADRLASRVAGAVRLALRVVLAGTAALALFVIPVFYSIILSANDLSNRPVIAVDGLNLLFLYLALTAVLLWAVLGGRLQGPAVAVAATVLIVVDLFGATATFNPSPDDITGGFRHAEAVDYLRTEAERSGPFRIEAATARWQPDLAAVVGLDDVGGLYDPMQPRDYDAARRAAVDNRDQGLYDLLGARFLITDADAEPPGASFRRVHETDDGLVIWENQDAMPRVWLAYTAEQVDSETALAAIRQADFDPRETLYLTGELPPAEPGGQGEVTIERLEANRVHVRVQTDRPAYVVLADPDYPGWVATVDGEPAESATAYGLFRAVTVPAGEHEVVWRFQPPLARAGAAVSLLALLGVGAMALFGWRQQRSVPGAPQG</sequence>
<proteinExistence type="predicted"/>